<keyword evidence="7" id="KW-0479">Metal-binding</keyword>
<evidence type="ECO:0000313" key="9">
    <source>
        <dbReference type="Proteomes" id="UP001589813"/>
    </source>
</evidence>
<comment type="subunit">
    <text evidence="7">Homodimer.</text>
</comment>
<keyword evidence="9" id="KW-1185">Reference proteome</keyword>
<comment type="subcellular location">
    <subcellularLocation>
        <location evidence="7">Cytoplasm</location>
    </subcellularLocation>
</comment>
<proteinExistence type="inferred from homology"/>
<keyword evidence="3 7" id="KW-0862">Zinc</keyword>
<evidence type="ECO:0000256" key="2">
    <source>
        <dbReference type="ARBA" id="ARBA00022491"/>
    </source>
</evidence>
<protein>
    <recommendedName>
        <fullName evidence="7">Ferric uptake regulation protein</fullName>
    </recommendedName>
</protein>
<evidence type="ECO:0000256" key="4">
    <source>
        <dbReference type="ARBA" id="ARBA00023015"/>
    </source>
</evidence>
<evidence type="ECO:0000256" key="6">
    <source>
        <dbReference type="ARBA" id="ARBA00023163"/>
    </source>
</evidence>
<keyword evidence="5 7" id="KW-0238">DNA-binding</keyword>
<dbReference type="PANTHER" id="PTHR33202:SF6">
    <property type="entry name" value="ZINC UPTAKE REGULATION PROTEIN"/>
    <property type="match status" value="1"/>
</dbReference>
<dbReference type="InterPro" id="IPR043135">
    <property type="entry name" value="Fur_C"/>
</dbReference>
<dbReference type="PANTHER" id="PTHR33202">
    <property type="entry name" value="ZINC UPTAKE REGULATION PROTEIN"/>
    <property type="match status" value="1"/>
</dbReference>
<keyword evidence="2 7" id="KW-0678">Repressor</keyword>
<comment type="similarity">
    <text evidence="1 7">Belongs to the Fur family.</text>
</comment>
<dbReference type="Gene3D" id="3.30.1490.190">
    <property type="match status" value="1"/>
</dbReference>
<dbReference type="Gene3D" id="1.10.10.10">
    <property type="entry name" value="Winged helix-like DNA-binding domain superfamily/Winged helix DNA-binding domain"/>
    <property type="match status" value="1"/>
</dbReference>
<keyword evidence="7" id="KW-0963">Cytoplasm</keyword>
<dbReference type="SUPFAM" id="SSF46785">
    <property type="entry name" value="Winged helix' DNA-binding domain"/>
    <property type="match status" value="1"/>
</dbReference>
<dbReference type="CDD" id="cd07153">
    <property type="entry name" value="Fur_like"/>
    <property type="match status" value="1"/>
</dbReference>
<comment type="caution">
    <text evidence="8">The sequence shown here is derived from an EMBL/GenBank/DDBJ whole genome shotgun (WGS) entry which is preliminary data.</text>
</comment>
<keyword evidence="6 7" id="KW-0804">Transcription</keyword>
<keyword evidence="4 7" id="KW-0805">Transcription regulation</keyword>
<reference evidence="8 9" key="1">
    <citation type="submission" date="2024-09" db="EMBL/GenBank/DDBJ databases">
        <authorList>
            <person name="Sun Q."/>
            <person name="Mori K."/>
        </authorList>
    </citation>
    <scope>NUCLEOTIDE SEQUENCE [LARGE SCALE GENOMIC DNA]</scope>
    <source>
        <strain evidence="8 9">KCTC 23315</strain>
    </source>
</reference>
<accession>A0ABV6BDH6</accession>
<dbReference type="RefSeq" id="WP_377240973.1">
    <property type="nucleotide sequence ID" value="NZ_JBHLXP010000001.1"/>
</dbReference>
<dbReference type="InterPro" id="IPR036388">
    <property type="entry name" value="WH-like_DNA-bd_sf"/>
</dbReference>
<name>A0ABV6BDH6_9GAMM</name>
<evidence type="ECO:0000256" key="7">
    <source>
        <dbReference type="RuleBase" id="RU364037"/>
    </source>
</evidence>
<evidence type="ECO:0000313" key="8">
    <source>
        <dbReference type="EMBL" id="MFC0047573.1"/>
    </source>
</evidence>
<evidence type="ECO:0000256" key="3">
    <source>
        <dbReference type="ARBA" id="ARBA00022833"/>
    </source>
</evidence>
<dbReference type="Proteomes" id="UP001589813">
    <property type="component" value="Unassembled WGS sequence"/>
</dbReference>
<dbReference type="EMBL" id="JBHLXP010000001">
    <property type="protein sequence ID" value="MFC0047573.1"/>
    <property type="molecule type" value="Genomic_DNA"/>
</dbReference>
<evidence type="ECO:0000256" key="5">
    <source>
        <dbReference type="ARBA" id="ARBA00023125"/>
    </source>
</evidence>
<dbReference type="InterPro" id="IPR036390">
    <property type="entry name" value="WH_DNA-bd_sf"/>
</dbReference>
<gene>
    <name evidence="7" type="primary">fur</name>
    <name evidence="8" type="ORF">ACFFJP_04610</name>
</gene>
<organism evidence="8 9">
    <name type="scientific">Rheinheimera tilapiae</name>
    <dbReference type="NCBI Taxonomy" id="875043"/>
    <lineage>
        <taxon>Bacteria</taxon>
        <taxon>Pseudomonadati</taxon>
        <taxon>Pseudomonadota</taxon>
        <taxon>Gammaproteobacteria</taxon>
        <taxon>Chromatiales</taxon>
        <taxon>Chromatiaceae</taxon>
        <taxon>Rheinheimera</taxon>
    </lineage>
</organism>
<keyword evidence="7" id="KW-0408">Iron</keyword>
<evidence type="ECO:0000256" key="1">
    <source>
        <dbReference type="ARBA" id="ARBA00007957"/>
    </source>
</evidence>
<dbReference type="InterPro" id="IPR002481">
    <property type="entry name" value="FUR"/>
</dbReference>
<sequence>MTQVQTDMSVESLVLRAQRICDQNGARFTSIREKVFRLLAGTHSGVGAYELLEQLKQTEPAAKPATIYRALEFLTEQGFIHKIESSNAFMLCHHFDHHHPAQLLICQQCGHVEELHSNVLFKEFSSLADAKGFSIQQQTIEARGLCKNCQN</sequence>
<dbReference type="Pfam" id="PF01475">
    <property type="entry name" value="FUR"/>
    <property type="match status" value="1"/>
</dbReference>